<dbReference type="AlphaFoldDB" id="A0A814ME63"/>
<keyword evidence="7" id="KW-0675">Receptor</keyword>
<feature type="region of interest" description="Disordered" evidence="9">
    <location>
        <begin position="178"/>
        <end position="208"/>
    </location>
</feature>
<dbReference type="PRINTS" id="PR00047">
    <property type="entry name" value="STROIDFINGER"/>
</dbReference>
<dbReference type="InterPro" id="IPR013088">
    <property type="entry name" value="Znf_NHR/GATA"/>
</dbReference>
<dbReference type="PANTHER" id="PTHR24082:SF283">
    <property type="entry name" value="NUCLEAR HORMONE RECEPTOR HR96"/>
    <property type="match status" value="1"/>
</dbReference>
<dbReference type="PROSITE" id="PS51030">
    <property type="entry name" value="NUCLEAR_REC_DBD_2"/>
    <property type="match status" value="1"/>
</dbReference>
<dbReference type="Gene3D" id="3.30.50.10">
    <property type="entry name" value="Erythroid Transcription Factor GATA-1, subunit A"/>
    <property type="match status" value="1"/>
</dbReference>
<dbReference type="SUPFAM" id="SSF57716">
    <property type="entry name" value="Glucocorticoid receptor-like (DNA-binding domain)"/>
    <property type="match status" value="1"/>
</dbReference>
<dbReference type="SMART" id="SM00399">
    <property type="entry name" value="ZnF_C4"/>
    <property type="match status" value="1"/>
</dbReference>
<evidence type="ECO:0000256" key="2">
    <source>
        <dbReference type="ARBA" id="ARBA00022771"/>
    </source>
</evidence>
<dbReference type="InterPro" id="IPR000536">
    <property type="entry name" value="Nucl_hrmn_rcpt_lig-bd"/>
</dbReference>
<keyword evidence="5" id="KW-0238">DNA-binding</keyword>
<evidence type="ECO:0000256" key="8">
    <source>
        <dbReference type="ARBA" id="ARBA00023242"/>
    </source>
</evidence>
<proteinExistence type="predicted"/>
<dbReference type="EMBL" id="CAJNOR010000415">
    <property type="protein sequence ID" value="CAF0907329.1"/>
    <property type="molecule type" value="Genomic_DNA"/>
</dbReference>
<dbReference type="PROSITE" id="PS00031">
    <property type="entry name" value="NUCLEAR_REC_DBD_1"/>
    <property type="match status" value="1"/>
</dbReference>
<evidence type="ECO:0000313" key="13">
    <source>
        <dbReference type="EMBL" id="CAF1078319.1"/>
    </source>
</evidence>
<evidence type="ECO:0000256" key="5">
    <source>
        <dbReference type="ARBA" id="ARBA00023125"/>
    </source>
</evidence>
<evidence type="ECO:0000313" key="14">
    <source>
        <dbReference type="Proteomes" id="UP000663828"/>
    </source>
</evidence>
<dbReference type="OrthoDB" id="10059947at2759"/>
<dbReference type="Pfam" id="PF00105">
    <property type="entry name" value="zf-C4"/>
    <property type="match status" value="1"/>
</dbReference>
<evidence type="ECO:0008006" key="16">
    <source>
        <dbReference type="Google" id="ProtNLM"/>
    </source>
</evidence>
<keyword evidence="3" id="KW-0862">Zinc</keyword>
<keyword evidence="14" id="KW-1185">Reference proteome</keyword>
<evidence type="ECO:0000259" key="10">
    <source>
        <dbReference type="PROSITE" id="PS51030"/>
    </source>
</evidence>
<keyword evidence="4" id="KW-0805">Transcription regulation</keyword>
<dbReference type="PANTHER" id="PTHR24082">
    <property type="entry name" value="NUCLEAR HORMONE RECEPTOR"/>
    <property type="match status" value="1"/>
</dbReference>
<reference evidence="13" key="1">
    <citation type="submission" date="2021-02" db="EMBL/GenBank/DDBJ databases">
        <authorList>
            <person name="Nowell W R."/>
        </authorList>
    </citation>
    <scope>NUCLEOTIDE SEQUENCE</scope>
</reference>
<dbReference type="GO" id="GO:0000122">
    <property type="term" value="P:negative regulation of transcription by RNA polymerase II"/>
    <property type="evidence" value="ECO:0007669"/>
    <property type="project" value="TreeGrafter"/>
</dbReference>
<feature type="domain" description="Nuclear receptor" evidence="10">
    <location>
        <begin position="98"/>
        <end position="175"/>
    </location>
</feature>
<name>A0A814ME63_ADIRI</name>
<evidence type="ECO:0000256" key="1">
    <source>
        <dbReference type="ARBA" id="ARBA00022723"/>
    </source>
</evidence>
<comment type="caution">
    <text evidence="13">The sequence shown here is derived from an EMBL/GenBank/DDBJ whole genome shotgun (WGS) entry which is preliminary data.</text>
</comment>
<evidence type="ECO:0000256" key="6">
    <source>
        <dbReference type="ARBA" id="ARBA00023163"/>
    </source>
</evidence>
<accession>A0A814ME63</accession>
<sequence>MYRKANMNGQTKMIIITSDEDLIRQLALHKRPDTRIVDLDRPNQHLAANPNENDMIDLAFLAEFSTHDAKSDQVYKRALDSEHESRPKQARGSRKSADLICAICGDRAVGFNYDALSCASCKAFFRRNANQSRDKLRCYTNQGQCSVSHETHRKCPRCRLDRCFAVGMRKDFILSEEEKQRRKKRLEENRSATEKHNSSPPSIPANEEPLDDIDRLLLNLNEPNSEDSIGIESLLFDTLSIEDWIAIESIRSSFIATFKNIHQPFCTAEVSDRDSALVAWSHNTSQMSLHFIEFFRHIEEFENLSCSDDRFLLIKFNILSVFSVYKCYIHGTEALNFTPEQEEKHRLFFELCGDTGDLMKTFVEIKLTLVQLTNQDPAALALIMTIILFTDHLAVDEKQPSLNDPIAVGRAQIHYTKLLWNYVANKQGEAQAHKFFIDMLAIMFRIQTCSRKFRTFFRNQLSASNISDKIAPLMQAVLNIS</sequence>
<evidence type="ECO:0000313" key="12">
    <source>
        <dbReference type="EMBL" id="CAF0907329.1"/>
    </source>
</evidence>
<gene>
    <name evidence="13" type="ORF">EDS130_LOCUS18820</name>
    <name evidence="12" type="ORF">XAT740_LOCUS8346</name>
</gene>
<evidence type="ECO:0000256" key="7">
    <source>
        <dbReference type="ARBA" id="ARBA00023170"/>
    </source>
</evidence>
<dbReference type="Proteomes" id="UP000663852">
    <property type="component" value="Unassembled WGS sequence"/>
</dbReference>
<dbReference type="Gene3D" id="1.10.565.10">
    <property type="entry name" value="Retinoid X Receptor"/>
    <property type="match status" value="1"/>
</dbReference>
<feature type="domain" description="NR LBD" evidence="11">
    <location>
        <begin position="242"/>
        <end position="481"/>
    </location>
</feature>
<keyword evidence="6" id="KW-0804">Transcription</keyword>
<dbReference type="GO" id="GO:0045944">
    <property type="term" value="P:positive regulation of transcription by RNA polymerase II"/>
    <property type="evidence" value="ECO:0007669"/>
    <property type="project" value="TreeGrafter"/>
</dbReference>
<keyword evidence="8" id="KW-0539">Nucleus</keyword>
<dbReference type="GO" id="GO:0030154">
    <property type="term" value="P:cell differentiation"/>
    <property type="evidence" value="ECO:0007669"/>
    <property type="project" value="TreeGrafter"/>
</dbReference>
<keyword evidence="1" id="KW-0479">Metal-binding</keyword>
<evidence type="ECO:0000313" key="15">
    <source>
        <dbReference type="Proteomes" id="UP000663852"/>
    </source>
</evidence>
<evidence type="ECO:0000256" key="4">
    <source>
        <dbReference type="ARBA" id="ARBA00023015"/>
    </source>
</evidence>
<evidence type="ECO:0000256" key="9">
    <source>
        <dbReference type="SAM" id="MobiDB-lite"/>
    </source>
</evidence>
<dbReference type="EMBL" id="CAJNOJ010000088">
    <property type="protein sequence ID" value="CAF1078319.1"/>
    <property type="molecule type" value="Genomic_DNA"/>
</dbReference>
<dbReference type="GO" id="GO:0000978">
    <property type="term" value="F:RNA polymerase II cis-regulatory region sequence-specific DNA binding"/>
    <property type="evidence" value="ECO:0007669"/>
    <property type="project" value="TreeGrafter"/>
</dbReference>
<dbReference type="GO" id="GO:0008270">
    <property type="term" value="F:zinc ion binding"/>
    <property type="evidence" value="ECO:0007669"/>
    <property type="project" value="UniProtKB-KW"/>
</dbReference>
<evidence type="ECO:0000259" key="11">
    <source>
        <dbReference type="PROSITE" id="PS51843"/>
    </source>
</evidence>
<protein>
    <recommendedName>
        <fullName evidence="16">Nuclear receptor domain-containing protein</fullName>
    </recommendedName>
</protein>
<dbReference type="InterPro" id="IPR001628">
    <property type="entry name" value="Znf_hrmn_rcpt"/>
</dbReference>
<dbReference type="InterPro" id="IPR050234">
    <property type="entry name" value="Nuclear_hormone_rcpt_NR1"/>
</dbReference>
<organism evidence="13 15">
    <name type="scientific">Adineta ricciae</name>
    <name type="common">Rotifer</name>
    <dbReference type="NCBI Taxonomy" id="249248"/>
    <lineage>
        <taxon>Eukaryota</taxon>
        <taxon>Metazoa</taxon>
        <taxon>Spiralia</taxon>
        <taxon>Gnathifera</taxon>
        <taxon>Rotifera</taxon>
        <taxon>Eurotatoria</taxon>
        <taxon>Bdelloidea</taxon>
        <taxon>Adinetida</taxon>
        <taxon>Adinetidae</taxon>
        <taxon>Adineta</taxon>
    </lineage>
</organism>
<keyword evidence="2" id="KW-0863">Zinc-finger</keyword>
<dbReference type="SUPFAM" id="SSF48508">
    <property type="entry name" value="Nuclear receptor ligand-binding domain"/>
    <property type="match status" value="1"/>
</dbReference>
<evidence type="ECO:0000256" key="3">
    <source>
        <dbReference type="ARBA" id="ARBA00022833"/>
    </source>
</evidence>
<dbReference type="PROSITE" id="PS51843">
    <property type="entry name" value="NR_LBD"/>
    <property type="match status" value="1"/>
</dbReference>
<dbReference type="GO" id="GO:0004879">
    <property type="term" value="F:nuclear receptor activity"/>
    <property type="evidence" value="ECO:0007669"/>
    <property type="project" value="TreeGrafter"/>
</dbReference>
<dbReference type="Proteomes" id="UP000663828">
    <property type="component" value="Unassembled WGS sequence"/>
</dbReference>
<feature type="compositionally biased region" description="Basic and acidic residues" evidence="9">
    <location>
        <begin position="178"/>
        <end position="197"/>
    </location>
</feature>
<dbReference type="InterPro" id="IPR035500">
    <property type="entry name" value="NHR-like_dom_sf"/>
</dbReference>